<keyword evidence="3" id="KW-1185">Reference proteome</keyword>
<name>A0A1A9Z5S8_GLOPL</name>
<evidence type="ECO:0000256" key="1">
    <source>
        <dbReference type="SAM" id="Phobius"/>
    </source>
</evidence>
<reference evidence="2" key="2">
    <citation type="submission" date="2020-05" db="UniProtKB">
        <authorList>
            <consortium name="EnsemblMetazoa"/>
        </authorList>
    </citation>
    <scope>IDENTIFICATION</scope>
    <source>
        <strain evidence="2">IAEA</strain>
    </source>
</reference>
<keyword evidence="1" id="KW-1133">Transmembrane helix</keyword>
<sequence>MPQSAKLHNSCAKICRTRRVFLPIFSRFVGSAAFRHFMFYYKLNMYVNMYQSAIRILIILQTVAKLMNEKTPRLSEIKLKYVLLEGVLCLYCCIRKHRKKKKKKQKKKREERELDLSSTFCCNRACRSLIKHDKRRCVCCIMYHCMLHFAGYPRAVYALQGWL</sequence>
<accession>A0A1A9Z5S8</accession>
<reference evidence="3" key="1">
    <citation type="submission" date="2014-03" db="EMBL/GenBank/DDBJ databases">
        <authorList>
            <person name="Aksoy S."/>
            <person name="Warren W."/>
            <person name="Wilson R.K."/>
        </authorList>
    </citation>
    <scope>NUCLEOTIDE SEQUENCE [LARGE SCALE GENOMIC DNA]</scope>
    <source>
        <strain evidence="3">IAEA</strain>
    </source>
</reference>
<dbReference type="EnsemblMetazoa" id="GPAI004703-RA">
    <property type="protein sequence ID" value="GPAI004703-PA"/>
    <property type="gene ID" value="GPAI004703"/>
</dbReference>
<evidence type="ECO:0000313" key="2">
    <source>
        <dbReference type="EnsemblMetazoa" id="GPAI004703-PA"/>
    </source>
</evidence>
<evidence type="ECO:0000313" key="3">
    <source>
        <dbReference type="Proteomes" id="UP000092445"/>
    </source>
</evidence>
<dbReference type="VEuPathDB" id="VectorBase:GPAI004703"/>
<dbReference type="Proteomes" id="UP000092445">
    <property type="component" value="Unassembled WGS sequence"/>
</dbReference>
<dbReference type="AlphaFoldDB" id="A0A1A9Z5S8"/>
<keyword evidence="1" id="KW-0812">Transmembrane</keyword>
<organism evidence="2 3">
    <name type="scientific">Glossina pallidipes</name>
    <name type="common">Tsetse fly</name>
    <dbReference type="NCBI Taxonomy" id="7398"/>
    <lineage>
        <taxon>Eukaryota</taxon>
        <taxon>Metazoa</taxon>
        <taxon>Ecdysozoa</taxon>
        <taxon>Arthropoda</taxon>
        <taxon>Hexapoda</taxon>
        <taxon>Insecta</taxon>
        <taxon>Pterygota</taxon>
        <taxon>Neoptera</taxon>
        <taxon>Endopterygota</taxon>
        <taxon>Diptera</taxon>
        <taxon>Brachycera</taxon>
        <taxon>Muscomorpha</taxon>
        <taxon>Hippoboscoidea</taxon>
        <taxon>Glossinidae</taxon>
        <taxon>Glossina</taxon>
    </lineage>
</organism>
<proteinExistence type="predicted"/>
<feature type="transmembrane region" description="Helical" evidence="1">
    <location>
        <begin position="20"/>
        <end position="41"/>
    </location>
</feature>
<keyword evidence="1" id="KW-0472">Membrane</keyword>
<protein>
    <submittedName>
        <fullName evidence="2">Uncharacterized protein</fullName>
    </submittedName>
</protein>
<feature type="transmembrane region" description="Helical" evidence="1">
    <location>
        <begin position="77"/>
        <end position="94"/>
    </location>
</feature>